<dbReference type="InterPro" id="IPR001509">
    <property type="entry name" value="Epimerase_deHydtase"/>
</dbReference>
<protein>
    <recommendedName>
        <fullName evidence="2">NAD-dependent epimerase/dehydratase domain-containing protein</fullName>
    </recommendedName>
</protein>
<dbReference type="PANTHER" id="PTHR10366:SF831">
    <property type="entry name" value="NAD-DEPENDENT EPIMERASE_DEHYDRATASE DOMAIN-CONTAINING PROTEIN"/>
    <property type="match status" value="1"/>
</dbReference>
<reference evidence="3" key="1">
    <citation type="submission" date="2021-01" db="EMBL/GenBank/DDBJ databases">
        <authorList>
            <person name="Corre E."/>
            <person name="Pelletier E."/>
            <person name="Niang G."/>
            <person name="Scheremetjew M."/>
            <person name="Finn R."/>
            <person name="Kale V."/>
            <person name="Holt S."/>
            <person name="Cochrane G."/>
            <person name="Meng A."/>
            <person name="Brown T."/>
            <person name="Cohen L."/>
        </authorList>
    </citation>
    <scope>NUCLEOTIDE SEQUENCE</scope>
    <source>
        <strain evidence="3">OF101</strain>
    </source>
</reference>
<evidence type="ECO:0000256" key="1">
    <source>
        <dbReference type="ARBA" id="ARBA00023002"/>
    </source>
</evidence>
<dbReference type="AlphaFoldDB" id="A0A7S1PSK0"/>
<dbReference type="InterPro" id="IPR050425">
    <property type="entry name" value="NAD(P)_dehydrat-like"/>
</dbReference>
<dbReference type="PANTHER" id="PTHR10366">
    <property type="entry name" value="NAD DEPENDENT EPIMERASE/DEHYDRATASE"/>
    <property type="match status" value="1"/>
</dbReference>
<dbReference type="Gene3D" id="3.40.50.720">
    <property type="entry name" value="NAD(P)-binding Rossmann-like Domain"/>
    <property type="match status" value="1"/>
</dbReference>
<evidence type="ECO:0000259" key="2">
    <source>
        <dbReference type="Pfam" id="PF01370"/>
    </source>
</evidence>
<dbReference type="InterPro" id="IPR036291">
    <property type="entry name" value="NAD(P)-bd_dom_sf"/>
</dbReference>
<proteinExistence type="predicted"/>
<accession>A0A7S1PSK0</accession>
<keyword evidence="1" id="KW-0560">Oxidoreductase</keyword>
<organism evidence="3">
    <name type="scientific">Alexandrium catenella</name>
    <name type="common">Red tide dinoflagellate</name>
    <name type="synonym">Gonyaulax catenella</name>
    <dbReference type="NCBI Taxonomy" id="2925"/>
    <lineage>
        <taxon>Eukaryota</taxon>
        <taxon>Sar</taxon>
        <taxon>Alveolata</taxon>
        <taxon>Dinophyceae</taxon>
        <taxon>Gonyaulacales</taxon>
        <taxon>Pyrocystaceae</taxon>
        <taxon>Alexandrium</taxon>
    </lineage>
</organism>
<dbReference type="Pfam" id="PF01370">
    <property type="entry name" value="Epimerase"/>
    <property type="match status" value="1"/>
</dbReference>
<dbReference type="GO" id="GO:0016616">
    <property type="term" value="F:oxidoreductase activity, acting on the CH-OH group of donors, NAD or NADP as acceptor"/>
    <property type="evidence" value="ECO:0007669"/>
    <property type="project" value="TreeGrafter"/>
</dbReference>
<feature type="domain" description="NAD-dependent epimerase/dehydratase" evidence="2">
    <location>
        <begin position="43"/>
        <end position="307"/>
    </location>
</feature>
<name>A0A7S1PSK0_ALECA</name>
<gene>
    <name evidence="3" type="ORF">ACAT0790_LOCUS6639</name>
</gene>
<sequence length="395" mass="43212">MSQRPATVQPRRRVRALASHLCPSPVSQSAVYKHALPKTGAVVAVTGAAGYIGSWLVVKLLERGHTVRACVRDTANDKKVGFLKAMVPSSNGRLTLHSADMTAKGAYDQIFEGVHTVFHPAEVFMSFGNGRDMKDARKDFGEKVTLKAMHDNAMQSSAYIVDSINKSSTVKRLVYTASIASIMPTNMKTWLTDPIVDESKEPGADRAGEHSYAVTKRSTEHFFAYQASISGGRWSVITGNPGDIVGPVLSPHQAHETWQGKIAGIIQGQPSPQEPAGRPWMLVDARDVAEAEVRLAESSEIQSGERFMLTSGDKIYAEFLGPRIMELFPQYDCATTVAPGMAGKVGRSEPFWIRVQMRNDKVRKATGLDFCTFDDTLRETVESLVKIGGVKPKMK</sequence>
<dbReference type="SUPFAM" id="SSF51735">
    <property type="entry name" value="NAD(P)-binding Rossmann-fold domains"/>
    <property type="match status" value="1"/>
</dbReference>
<dbReference type="EMBL" id="HBGE01011334">
    <property type="protein sequence ID" value="CAD9099480.1"/>
    <property type="molecule type" value="Transcribed_RNA"/>
</dbReference>
<evidence type="ECO:0000313" key="3">
    <source>
        <dbReference type="EMBL" id="CAD9099480.1"/>
    </source>
</evidence>